<feature type="compositionally biased region" description="Low complexity" evidence="2">
    <location>
        <begin position="191"/>
        <end position="203"/>
    </location>
</feature>
<dbReference type="PANTHER" id="PTHR34562:SF8">
    <property type="entry name" value="WPP DOMAIN-INTERACTING PROTEIN 1"/>
    <property type="match status" value="1"/>
</dbReference>
<reference evidence="4" key="2">
    <citation type="submission" date="2023-06" db="EMBL/GenBank/DDBJ databases">
        <authorList>
            <person name="Ma L."/>
            <person name="Liu K.-W."/>
            <person name="Li Z."/>
            <person name="Hsiao Y.-Y."/>
            <person name="Qi Y."/>
            <person name="Fu T."/>
            <person name="Tang G."/>
            <person name="Zhang D."/>
            <person name="Sun W.-H."/>
            <person name="Liu D.-K."/>
            <person name="Li Y."/>
            <person name="Chen G.-Z."/>
            <person name="Liu X.-D."/>
            <person name="Liao X.-Y."/>
            <person name="Jiang Y.-T."/>
            <person name="Yu X."/>
            <person name="Hao Y."/>
            <person name="Huang J."/>
            <person name="Zhao X.-W."/>
            <person name="Ke S."/>
            <person name="Chen Y.-Y."/>
            <person name="Wu W.-L."/>
            <person name="Hsu J.-L."/>
            <person name="Lin Y.-F."/>
            <person name="Huang M.-D."/>
            <person name="Li C.-Y."/>
            <person name="Huang L."/>
            <person name="Wang Z.-W."/>
            <person name="Zhao X."/>
            <person name="Zhong W.-Y."/>
            <person name="Peng D.-H."/>
            <person name="Ahmad S."/>
            <person name="Lan S."/>
            <person name="Zhang J.-S."/>
            <person name="Tsai W.-C."/>
            <person name="Van De Peer Y."/>
            <person name="Liu Z.-J."/>
        </authorList>
    </citation>
    <scope>NUCLEOTIDE SEQUENCE</scope>
    <source>
        <strain evidence="4">CP</strain>
        <tissue evidence="4">Leaves</tissue>
    </source>
</reference>
<dbReference type="Proteomes" id="UP001180020">
    <property type="component" value="Unassembled WGS sequence"/>
</dbReference>
<evidence type="ECO:0000256" key="2">
    <source>
        <dbReference type="SAM" id="MobiDB-lite"/>
    </source>
</evidence>
<feature type="compositionally biased region" description="Basic and acidic residues" evidence="2">
    <location>
        <begin position="211"/>
        <end position="227"/>
    </location>
</feature>
<proteinExistence type="predicted"/>
<feature type="transmembrane region" description="Helical" evidence="3">
    <location>
        <begin position="535"/>
        <end position="554"/>
    </location>
</feature>
<reference evidence="4" key="1">
    <citation type="journal article" date="2023" name="Nat. Commun.">
        <title>Diploid and tetraploid genomes of Acorus and the evolution of monocots.</title>
        <authorList>
            <person name="Ma L."/>
            <person name="Liu K.W."/>
            <person name="Li Z."/>
            <person name="Hsiao Y.Y."/>
            <person name="Qi Y."/>
            <person name="Fu T."/>
            <person name="Tang G.D."/>
            <person name="Zhang D."/>
            <person name="Sun W.H."/>
            <person name="Liu D.K."/>
            <person name="Li Y."/>
            <person name="Chen G.Z."/>
            <person name="Liu X.D."/>
            <person name="Liao X.Y."/>
            <person name="Jiang Y.T."/>
            <person name="Yu X."/>
            <person name="Hao Y."/>
            <person name="Huang J."/>
            <person name="Zhao X.W."/>
            <person name="Ke S."/>
            <person name="Chen Y.Y."/>
            <person name="Wu W.L."/>
            <person name="Hsu J.L."/>
            <person name="Lin Y.F."/>
            <person name="Huang M.D."/>
            <person name="Li C.Y."/>
            <person name="Huang L."/>
            <person name="Wang Z.W."/>
            <person name="Zhao X."/>
            <person name="Zhong W.Y."/>
            <person name="Peng D.H."/>
            <person name="Ahmad S."/>
            <person name="Lan S."/>
            <person name="Zhang J.S."/>
            <person name="Tsai W.C."/>
            <person name="Van de Peer Y."/>
            <person name="Liu Z.J."/>
        </authorList>
    </citation>
    <scope>NUCLEOTIDE SEQUENCE</scope>
    <source>
        <strain evidence="4">CP</strain>
    </source>
</reference>
<name>A0AAV9CVS5_ACOCL</name>
<dbReference type="AlphaFoldDB" id="A0AAV9CVS5"/>
<keyword evidence="3" id="KW-0812">Transmembrane</keyword>
<evidence type="ECO:0000256" key="3">
    <source>
        <dbReference type="SAM" id="Phobius"/>
    </source>
</evidence>
<keyword evidence="3" id="KW-0472">Membrane</keyword>
<feature type="compositionally biased region" description="Gly residues" evidence="2">
    <location>
        <begin position="98"/>
        <end position="111"/>
    </location>
</feature>
<organism evidence="4 5">
    <name type="scientific">Acorus calamus</name>
    <name type="common">Sweet flag</name>
    <dbReference type="NCBI Taxonomy" id="4465"/>
    <lineage>
        <taxon>Eukaryota</taxon>
        <taxon>Viridiplantae</taxon>
        <taxon>Streptophyta</taxon>
        <taxon>Embryophyta</taxon>
        <taxon>Tracheophyta</taxon>
        <taxon>Spermatophyta</taxon>
        <taxon>Magnoliopsida</taxon>
        <taxon>Liliopsida</taxon>
        <taxon>Acoraceae</taxon>
        <taxon>Acorus</taxon>
    </lineage>
</organism>
<comment type="caution">
    <text evidence="4">The sequence shown here is derived from an EMBL/GenBank/DDBJ whole genome shotgun (WGS) entry which is preliminary data.</text>
</comment>
<dbReference type="InterPro" id="IPR044696">
    <property type="entry name" value="WIP1/2/3"/>
</dbReference>
<evidence type="ECO:0000313" key="5">
    <source>
        <dbReference type="Proteomes" id="UP001180020"/>
    </source>
</evidence>
<dbReference type="EMBL" id="JAUJYO010000017">
    <property type="protein sequence ID" value="KAK1292995.1"/>
    <property type="molecule type" value="Genomic_DNA"/>
</dbReference>
<keyword evidence="5" id="KW-1185">Reference proteome</keyword>
<feature type="region of interest" description="Disordered" evidence="2">
    <location>
        <begin position="1"/>
        <end position="143"/>
    </location>
</feature>
<feature type="coiled-coil region" evidence="1">
    <location>
        <begin position="313"/>
        <end position="340"/>
    </location>
</feature>
<feature type="coiled-coil region" evidence="1">
    <location>
        <begin position="418"/>
        <end position="452"/>
    </location>
</feature>
<evidence type="ECO:0000313" key="4">
    <source>
        <dbReference type="EMBL" id="KAK1292995.1"/>
    </source>
</evidence>
<dbReference type="PANTHER" id="PTHR34562">
    <property type="entry name" value="WPP DOMAIN-INTERACTING PROTEIN 2"/>
    <property type="match status" value="1"/>
</dbReference>
<feature type="region of interest" description="Disordered" evidence="2">
    <location>
        <begin position="269"/>
        <end position="305"/>
    </location>
</feature>
<sequence>MDPGEEQGINGGLVHDPDPPTAEISTHGEETVSVAGTTGSPSSVAVSEEKTPTKGLGLRRWRRRARSDPGKDGAFVGDPNRALKRGLPNAVAEPVKARGGGGAGAGAGAGVGDDDTPLSPVEASVASAKDSRDSGSVDGGGVGIPIPDAITFSLGAMDSENSEDRSSVNAQKSRHGSLFGTGALRERSARGARSVAAAKAVQRGKSGSVDSMKKIRGGDRVRFEKENSMSSVESDLRSSYVNISNWGGSIGNGKGTERELNFEEGAGGYYKENGVGDGERENSTGEITHGSDEEEGRESFRSHSERDPLVELIGSLQAAREALEKEIQNFEEIGKGLELNSRDKFKRANGRCQESNSCGNVFAFGETETASSPPIEVQLIKLSEKVGLLEQELQDAMMTIKVKESRVSELEGILNGTQRSEKENRQSLETKIKEIEIEMETLFQEKIEANLQSLIVTRMIHEMQETSESQIALVEEQSSLVEDQAQIMIRLRESENKAILLTGKAEELEASCRELLGTEELLKLQNQVCKVTMCSLVQIVLLCIAFGLFVMHILSPSIGVVPT</sequence>
<keyword evidence="3" id="KW-1133">Transmembrane helix</keyword>
<gene>
    <name evidence="4" type="primary">WIP2</name>
    <name evidence="4" type="ORF">QJS10_CPB17g00298</name>
</gene>
<accession>A0AAV9CVS5</accession>
<evidence type="ECO:0000256" key="1">
    <source>
        <dbReference type="SAM" id="Coils"/>
    </source>
</evidence>
<feature type="compositionally biased region" description="Polar residues" evidence="2">
    <location>
        <begin position="34"/>
        <end position="45"/>
    </location>
</feature>
<keyword evidence="1" id="KW-0175">Coiled coil</keyword>
<feature type="region of interest" description="Disordered" evidence="2">
    <location>
        <begin position="157"/>
        <end position="231"/>
    </location>
</feature>
<protein>
    <submittedName>
        <fullName evidence="4">WPP domain-interacting protein 2</fullName>
    </submittedName>
</protein>